<dbReference type="SUPFAM" id="SSF53955">
    <property type="entry name" value="Lysozyme-like"/>
    <property type="match status" value="1"/>
</dbReference>
<keyword evidence="3" id="KW-0472">Membrane</keyword>
<comment type="caution">
    <text evidence="6">The sequence shown here is derived from an EMBL/GenBank/DDBJ whole genome shotgun (WGS) entry which is preliminary data.</text>
</comment>
<dbReference type="EMBL" id="FCNW02000058">
    <property type="protein sequence ID" value="SAL63829.1"/>
    <property type="molecule type" value="Genomic_DNA"/>
</dbReference>
<feature type="signal peptide" evidence="4">
    <location>
        <begin position="1"/>
        <end position="23"/>
    </location>
</feature>
<dbReference type="CDD" id="cd01009">
    <property type="entry name" value="PBP2_YfhD_N"/>
    <property type="match status" value="1"/>
</dbReference>
<dbReference type="InterPro" id="IPR001638">
    <property type="entry name" value="Solute-binding_3/MltF_N"/>
</dbReference>
<dbReference type="PANTHER" id="PTHR37423:SF2">
    <property type="entry name" value="MEMBRANE-BOUND LYTIC MUREIN TRANSGLYCOSYLASE C"/>
    <property type="match status" value="1"/>
</dbReference>
<feature type="domain" description="Solute-binding protein family 3/N-terminal" evidence="5">
    <location>
        <begin position="68"/>
        <end position="312"/>
    </location>
</feature>
<evidence type="ECO:0000256" key="1">
    <source>
        <dbReference type="ARBA" id="ARBA00004339"/>
    </source>
</evidence>
<evidence type="ECO:0000313" key="7">
    <source>
        <dbReference type="Proteomes" id="UP000054977"/>
    </source>
</evidence>
<accession>A0A158J661</accession>
<evidence type="ECO:0000256" key="2">
    <source>
        <dbReference type="ARBA" id="ARBA00007734"/>
    </source>
</evidence>
<feature type="chain" id="PRO_5011112055" evidence="4">
    <location>
        <begin position="24"/>
        <end position="502"/>
    </location>
</feature>
<dbReference type="Gene3D" id="1.10.530.10">
    <property type="match status" value="1"/>
</dbReference>
<dbReference type="RefSeq" id="WP_087670537.1">
    <property type="nucleotide sequence ID" value="NZ_FCNW02000058.1"/>
</dbReference>
<protein>
    <submittedName>
        <fullName evidence="6">Lytic transglycosylase catalytic subunit</fullName>
    </submittedName>
</protein>
<dbReference type="AlphaFoldDB" id="A0A158J661"/>
<organism evidence="6 7">
    <name type="scientific">Caballeronia humi</name>
    <dbReference type="NCBI Taxonomy" id="326474"/>
    <lineage>
        <taxon>Bacteria</taxon>
        <taxon>Pseudomonadati</taxon>
        <taxon>Pseudomonadota</taxon>
        <taxon>Betaproteobacteria</taxon>
        <taxon>Burkholderiales</taxon>
        <taxon>Burkholderiaceae</taxon>
        <taxon>Caballeronia</taxon>
    </lineage>
</organism>
<dbReference type="Proteomes" id="UP000054977">
    <property type="component" value="Unassembled WGS sequence"/>
</dbReference>
<comment type="similarity">
    <text evidence="2">Belongs to the transglycosylase Slt family.</text>
</comment>
<gene>
    <name evidence="6" type="ORF">AWB65_05953</name>
</gene>
<dbReference type="OrthoDB" id="9815002at2"/>
<proteinExistence type="inferred from homology"/>
<evidence type="ECO:0000313" key="6">
    <source>
        <dbReference type="EMBL" id="SAL63829.1"/>
    </source>
</evidence>
<keyword evidence="3" id="KW-0998">Cell outer membrane</keyword>
<keyword evidence="7" id="KW-1185">Reference proteome</keyword>
<reference evidence="6" key="1">
    <citation type="submission" date="2016-01" db="EMBL/GenBank/DDBJ databases">
        <authorList>
            <person name="Peeters C."/>
        </authorList>
    </citation>
    <scope>NUCLEOTIDE SEQUENCE [LARGE SCALE GENOMIC DNA]</scope>
    <source>
        <strain evidence="6">LMG 22934</strain>
    </source>
</reference>
<dbReference type="Pfam" id="PF00497">
    <property type="entry name" value="SBP_bac_3"/>
    <property type="match status" value="1"/>
</dbReference>
<dbReference type="InterPro" id="IPR008258">
    <property type="entry name" value="Transglycosylase_SLT_dom_1"/>
</dbReference>
<keyword evidence="4" id="KW-0732">Signal</keyword>
<dbReference type="Pfam" id="PF01464">
    <property type="entry name" value="SLT"/>
    <property type="match status" value="1"/>
</dbReference>
<name>A0A158J661_9BURK</name>
<sequence>MKANRRSIAAFVCLLSVTTIANAASPQPASAVAPASQATATAPAAVRQLDIANKPWTGDFDAMLERRQIRFLVPYSRTLYFNDKGRERGISAELARDFERYINKRYADRLGKRPVTVHLIPATRDKLLTSLPAGLGDISAGNLTVTAEREKIVDFIAPRDLKTVREVIVTGPKAPPIATLDDLAGKQVYVRKATSYYESLTALNDKFKSDGKPLMRITLLPDALEDEDKLEMLSAGVFDIAVVDDWKGKMWAQVLPRIKVREDLVVRSAGRIGWAIRKESPQLKDAINDFYVNYVRKQGVAEYRLSQYMKRIKQISDNTGSAERMRFEQTLALFAKYGKQYSFDPLMLAAQGYQESQLDQSARSHVGAIGIMQIMPATGKQMGVGSISISEANIHAGAKYMDQLMTRYFADAHFSDSDRPLFAFASYNAGPGNIAKMRKEAAARGLDPDKWFNNVEIVVAEKIGIETTTYVRNIYKYYAGYKLIADARATRAKAIEAMQPAK</sequence>
<dbReference type="SMART" id="SM00062">
    <property type="entry name" value="PBPb"/>
    <property type="match status" value="1"/>
</dbReference>
<comment type="subcellular location">
    <subcellularLocation>
        <location evidence="1">Cell outer membrane</location>
        <topology evidence="1">Peripheral membrane protein</topology>
    </subcellularLocation>
</comment>
<evidence type="ECO:0000256" key="3">
    <source>
        <dbReference type="ARBA" id="ARBA00023237"/>
    </source>
</evidence>
<dbReference type="STRING" id="326474.AWB65_05953"/>
<evidence type="ECO:0000256" key="4">
    <source>
        <dbReference type="SAM" id="SignalP"/>
    </source>
</evidence>
<dbReference type="SUPFAM" id="SSF53850">
    <property type="entry name" value="Periplasmic binding protein-like II"/>
    <property type="match status" value="1"/>
</dbReference>
<evidence type="ECO:0000259" key="5">
    <source>
        <dbReference type="SMART" id="SM00062"/>
    </source>
</evidence>
<dbReference type="Gene3D" id="3.40.190.10">
    <property type="entry name" value="Periplasmic binding protein-like II"/>
    <property type="match status" value="2"/>
</dbReference>
<dbReference type="InterPro" id="IPR023346">
    <property type="entry name" value="Lysozyme-like_dom_sf"/>
</dbReference>
<dbReference type="PANTHER" id="PTHR37423">
    <property type="entry name" value="SOLUBLE LYTIC MUREIN TRANSGLYCOSYLASE-RELATED"/>
    <property type="match status" value="1"/>
</dbReference>
<dbReference type="CDD" id="cd13403">
    <property type="entry name" value="MLTF-like"/>
    <property type="match status" value="1"/>
</dbReference>
<dbReference type="GO" id="GO:0009279">
    <property type="term" value="C:cell outer membrane"/>
    <property type="evidence" value="ECO:0007669"/>
    <property type="project" value="UniProtKB-SubCell"/>
</dbReference>